<evidence type="ECO:0000256" key="1">
    <source>
        <dbReference type="SAM" id="MobiDB-lite"/>
    </source>
</evidence>
<sequence length="67" mass="7307">MDTQEQYAVIVITEPANEVCETAAAAAVELYHVVSPHLFHPRLFGAPGARRPYTVQSRNTAGLPQSE</sequence>
<feature type="compositionally biased region" description="Polar residues" evidence="1">
    <location>
        <begin position="54"/>
        <end position="67"/>
    </location>
</feature>
<evidence type="ECO:0008006" key="4">
    <source>
        <dbReference type="Google" id="ProtNLM"/>
    </source>
</evidence>
<protein>
    <recommendedName>
        <fullName evidence="4">Universal stress protein</fullName>
    </recommendedName>
</protein>
<name>A0AAV4E2S2_9GAST</name>
<organism evidence="2 3">
    <name type="scientific">Plakobranchus ocellatus</name>
    <dbReference type="NCBI Taxonomy" id="259542"/>
    <lineage>
        <taxon>Eukaryota</taxon>
        <taxon>Metazoa</taxon>
        <taxon>Spiralia</taxon>
        <taxon>Lophotrochozoa</taxon>
        <taxon>Mollusca</taxon>
        <taxon>Gastropoda</taxon>
        <taxon>Heterobranchia</taxon>
        <taxon>Euthyneura</taxon>
        <taxon>Panpulmonata</taxon>
        <taxon>Sacoglossa</taxon>
        <taxon>Placobranchoidea</taxon>
        <taxon>Plakobranchidae</taxon>
        <taxon>Plakobranchus</taxon>
    </lineage>
</organism>
<comment type="caution">
    <text evidence="2">The sequence shown here is derived from an EMBL/GenBank/DDBJ whole genome shotgun (WGS) entry which is preliminary data.</text>
</comment>
<dbReference type="AlphaFoldDB" id="A0AAV4E2S2"/>
<gene>
    <name evidence="2" type="ORF">PoB_007711500</name>
</gene>
<keyword evidence="3" id="KW-1185">Reference proteome</keyword>
<dbReference type="EMBL" id="BLXT01008617">
    <property type="protein sequence ID" value="GFO50610.1"/>
    <property type="molecule type" value="Genomic_DNA"/>
</dbReference>
<accession>A0AAV4E2S2</accession>
<dbReference type="Proteomes" id="UP000735302">
    <property type="component" value="Unassembled WGS sequence"/>
</dbReference>
<feature type="region of interest" description="Disordered" evidence="1">
    <location>
        <begin position="46"/>
        <end position="67"/>
    </location>
</feature>
<reference evidence="2 3" key="1">
    <citation type="journal article" date="2021" name="Elife">
        <title>Chloroplast acquisition without the gene transfer in kleptoplastic sea slugs, Plakobranchus ocellatus.</title>
        <authorList>
            <person name="Maeda T."/>
            <person name="Takahashi S."/>
            <person name="Yoshida T."/>
            <person name="Shimamura S."/>
            <person name="Takaki Y."/>
            <person name="Nagai Y."/>
            <person name="Toyoda A."/>
            <person name="Suzuki Y."/>
            <person name="Arimoto A."/>
            <person name="Ishii H."/>
            <person name="Satoh N."/>
            <person name="Nishiyama T."/>
            <person name="Hasebe M."/>
            <person name="Maruyama T."/>
            <person name="Minagawa J."/>
            <person name="Obokata J."/>
            <person name="Shigenobu S."/>
        </authorList>
    </citation>
    <scope>NUCLEOTIDE SEQUENCE [LARGE SCALE GENOMIC DNA]</scope>
</reference>
<evidence type="ECO:0000313" key="2">
    <source>
        <dbReference type="EMBL" id="GFO50610.1"/>
    </source>
</evidence>
<proteinExistence type="predicted"/>
<evidence type="ECO:0000313" key="3">
    <source>
        <dbReference type="Proteomes" id="UP000735302"/>
    </source>
</evidence>